<dbReference type="AlphaFoldDB" id="A0A378I1E3"/>
<feature type="transmembrane region" description="Helical" evidence="1">
    <location>
        <begin position="76"/>
        <end position="95"/>
    </location>
</feature>
<keyword evidence="4" id="KW-1185">Reference proteome</keyword>
<keyword evidence="1" id="KW-0812">Transmembrane</keyword>
<dbReference type="InterPro" id="IPR000160">
    <property type="entry name" value="GGDEF_dom"/>
</dbReference>
<keyword evidence="1" id="KW-0472">Membrane</keyword>
<accession>A0A378I1E3</accession>
<dbReference type="InterPro" id="IPR052163">
    <property type="entry name" value="DGC-Regulatory_Protein"/>
</dbReference>
<sequence>MPSQLEEIINGPQFGRQCRMTFVIGIETILFVMLMLLLPSMHHWLTIVILSVGMVLSISNLIILKIYHCARFSSHFLTILILLTIISVNYISGGINTSLFVWFYLIPIIAATLTGFLGLIIYGGISILAVIAFVVLPHEAIFYPPESMMWYVQVMNFIFAMILILSVLTAFLLEIHAFEQQNLQQKRVLENDREKLLHMSLHDPLSKLPNRKYFYEELGKRIRSENNLTILYMDLNGFKDINDTYGHEIGDQVLVETSKRLSHCFRDEDFIARLGGDEFIGIVSNSNKEEIPYKIMERIRDIFSYPYRSIKQDIQLNIAIGMARYPEDSKQMKKLLSIADQRMYKDKLRIKATQK</sequence>
<dbReference type="PROSITE" id="PS50887">
    <property type="entry name" value="GGDEF"/>
    <property type="match status" value="1"/>
</dbReference>
<evidence type="ECO:0000259" key="2">
    <source>
        <dbReference type="PROSITE" id="PS50887"/>
    </source>
</evidence>
<dbReference type="SMART" id="SM00267">
    <property type="entry name" value="GGDEF"/>
    <property type="match status" value="1"/>
</dbReference>
<dbReference type="InterPro" id="IPR029787">
    <property type="entry name" value="Nucleotide_cyclase"/>
</dbReference>
<reference evidence="3 4" key="1">
    <citation type="submission" date="2018-06" db="EMBL/GenBank/DDBJ databases">
        <authorList>
            <consortium name="Pathogen Informatics"/>
            <person name="Doyle S."/>
        </authorList>
    </citation>
    <scope>NUCLEOTIDE SEQUENCE [LARGE SCALE GENOMIC DNA]</scope>
    <source>
        <strain evidence="3 4">NCTC13315</strain>
    </source>
</reference>
<feature type="transmembrane region" description="Helical" evidence="1">
    <location>
        <begin position="150"/>
        <end position="173"/>
    </location>
</feature>
<protein>
    <submittedName>
        <fullName evidence="3">Sensory box protein, EAL domain, GGDEF domain, signal transduction protein</fullName>
        <ecNumber evidence="3">3.1.4.52</ecNumber>
    </submittedName>
</protein>
<evidence type="ECO:0000256" key="1">
    <source>
        <dbReference type="SAM" id="Phobius"/>
    </source>
</evidence>
<evidence type="ECO:0000313" key="3">
    <source>
        <dbReference type="EMBL" id="STX28495.1"/>
    </source>
</evidence>
<evidence type="ECO:0000313" key="4">
    <source>
        <dbReference type="Proteomes" id="UP000254968"/>
    </source>
</evidence>
<dbReference type="Gene3D" id="3.30.70.270">
    <property type="match status" value="1"/>
</dbReference>
<name>A0A378I1E3_9GAMM</name>
<feature type="transmembrane region" description="Helical" evidence="1">
    <location>
        <begin position="44"/>
        <end position="64"/>
    </location>
</feature>
<organism evidence="3 4">
    <name type="scientific">Legionella beliardensis</name>
    <dbReference type="NCBI Taxonomy" id="91822"/>
    <lineage>
        <taxon>Bacteria</taxon>
        <taxon>Pseudomonadati</taxon>
        <taxon>Pseudomonadota</taxon>
        <taxon>Gammaproteobacteria</taxon>
        <taxon>Legionellales</taxon>
        <taxon>Legionellaceae</taxon>
        <taxon>Legionella</taxon>
    </lineage>
</organism>
<dbReference type="InterPro" id="IPR043128">
    <property type="entry name" value="Rev_trsase/Diguanyl_cyclase"/>
</dbReference>
<keyword evidence="3" id="KW-0378">Hydrolase</keyword>
<dbReference type="PANTHER" id="PTHR46663">
    <property type="entry name" value="DIGUANYLATE CYCLASE DGCT-RELATED"/>
    <property type="match status" value="1"/>
</dbReference>
<dbReference type="OrthoDB" id="9812358at2"/>
<proteinExistence type="predicted"/>
<feature type="transmembrane region" description="Helical" evidence="1">
    <location>
        <begin position="101"/>
        <end position="120"/>
    </location>
</feature>
<keyword evidence="1" id="KW-1133">Transmembrane helix</keyword>
<dbReference type="EC" id="3.1.4.52" evidence="3"/>
<dbReference type="EMBL" id="UGNV01000001">
    <property type="protein sequence ID" value="STX28495.1"/>
    <property type="molecule type" value="Genomic_DNA"/>
</dbReference>
<dbReference type="SUPFAM" id="SSF55073">
    <property type="entry name" value="Nucleotide cyclase"/>
    <property type="match status" value="1"/>
</dbReference>
<dbReference type="RefSeq" id="WP_160149848.1">
    <property type="nucleotide sequence ID" value="NZ_CAAAHO010000001.1"/>
</dbReference>
<dbReference type="Pfam" id="PF00990">
    <property type="entry name" value="GGDEF"/>
    <property type="match status" value="1"/>
</dbReference>
<dbReference type="Proteomes" id="UP000254968">
    <property type="component" value="Unassembled WGS sequence"/>
</dbReference>
<dbReference type="CDD" id="cd01949">
    <property type="entry name" value="GGDEF"/>
    <property type="match status" value="1"/>
</dbReference>
<dbReference type="PANTHER" id="PTHR46663:SF2">
    <property type="entry name" value="GGDEF DOMAIN-CONTAINING PROTEIN"/>
    <property type="match status" value="1"/>
</dbReference>
<dbReference type="GO" id="GO:0071111">
    <property type="term" value="F:cyclic-guanylate-specific phosphodiesterase activity"/>
    <property type="evidence" value="ECO:0007669"/>
    <property type="project" value="UniProtKB-EC"/>
</dbReference>
<dbReference type="NCBIfam" id="TIGR00254">
    <property type="entry name" value="GGDEF"/>
    <property type="match status" value="1"/>
</dbReference>
<feature type="domain" description="GGDEF" evidence="2">
    <location>
        <begin position="226"/>
        <end position="355"/>
    </location>
</feature>
<gene>
    <name evidence="3" type="primary">gmr_3</name>
    <name evidence="3" type="ORF">NCTC13315_01025</name>
</gene>
<feature type="transmembrane region" description="Helical" evidence="1">
    <location>
        <begin position="20"/>
        <end position="38"/>
    </location>
</feature>
<feature type="transmembrane region" description="Helical" evidence="1">
    <location>
        <begin position="127"/>
        <end position="144"/>
    </location>
</feature>